<evidence type="ECO:0000259" key="2">
    <source>
        <dbReference type="PROSITE" id="PS51857"/>
    </source>
</evidence>
<feature type="region of interest" description="Disordered" evidence="1">
    <location>
        <begin position="1"/>
        <end position="36"/>
    </location>
</feature>
<name>A0A6C0M267_9ZZZZ</name>
<dbReference type="PANTHER" id="PTHR46565:SF20">
    <property type="entry name" value="COLD SHOCK DOMAIN-CONTAINING PROTEIN 4"/>
    <property type="match status" value="1"/>
</dbReference>
<dbReference type="InterPro" id="IPR002059">
    <property type="entry name" value="CSP_DNA-bd"/>
</dbReference>
<dbReference type="SUPFAM" id="SSF50249">
    <property type="entry name" value="Nucleic acid-binding proteins"/>
    <property type="match status" value="1"/>
</dbReference>
<feature type="compositionally biased region" description="Polar residues" evidence="1">
    <location>
        <begin position="1"/>
        <end position="12"/>
    </location>
</feature>
<feature type="region of interest" description="Disordered" evidence="1">
    <location>
        <begin position="126"/>
        <end position="190"/>
    </location>
</feature>
<dbReference type="CDD" id="cd04458">
    <property type="entry name" value="CSP_CDS"/>
    <property type="match status" value="1"/>
</dbReference>
<dbReference type="Pfam" id="PF00313">
    <property type="entry name" value="CSD"/>
    <property type="match status" value="1"/>
</dbReference>
<evidence type="ECO:0000313" key="3">
    <source>
        <dbReference type="EMBL" id="QHU36375.1"/>
    </source>
</evidence>
<dbReference type="InterPro" id="IPR012340">
    <property type="entry name" value="NA-bd_OB-fold"/>
</dbReference>
<feature type="compositionally biased region" description="Low complexity" evidence="1">
    <location>
        <begin position="20"/>
        <end position="29"/>
    </location>
</feature>
<dbReference type="GO" id="GO:0003676">
    <property type="term" value="F:nucleic acid binding"/>
    <property type="evidence" value="ECO:0007669"/>
    <property type="project" value="InterPro"/>
</dbReference>
<feature type="compositionally biased region" description="Basic and acidic residues" evidence="1">
    <location>
        <begin position="171"/>
        <end position="190"/>
    </location>
</feature>
<dbReference type="EMBL" id="MN740635">
    <property type="protein sequence ID" value="QHU36375.1"/>
    <property type="molecule type" value="Genomic_DNA"/>
</dbReference>
<organism evidence="3">
    <name type="scientific">viral metagenome</name>
    <dbReference type="NCBI Taxonomy" id="1070528"/>
    <lineage>
        <taxon>unclassified sequences</taxon>
        <taxon>metagenomes</taxon>
        <taxon>organismal metagenomes</taxon>
    </lineage>
</organism>
<protein>
    <recommendedName>
        <fullName evidence="2">CSD domain-containing protein</fullName>
    </recommendedName>
</protein>
<feature type="domain" description="CSD" evidence="2">
    <location>
        <begin position="34"/>
        <end position="112"/>
    </location>
</feature>
<dbReference type="Gene3D" id="2.40.50.140">
    <property type="entry name" value="Nucleic acid-binding proteins"/>
    <property type="match status" value="1"/>
</dbReference>
<accession>A0A6C0M267</accession>
<reference evidence="3" key="1">
    <citation type="journal article" date="2020" name="Nature">
        <title>Giant virus diversity and host interactions through global metagenomics.</title>
        <authorList>
            <person name="Schulz F."/>
            <person name="Roux S."/>
            <person name="Paez-Espino D."/>
            <person name="Jungbluth S."/>
            <person name="Walsh D.A."/>
            <person name="Denef V.J."/>
            <person name="McMahon K.D."/>
            <person name="Konstantinidis K.T."/>
            <person name="Eloe-Fadrosh E.A."/>
            <person name="Kyrpides N.C."/>
            <person name="Woyke T."/>
        </authorList>
    </citation>
    <scope>NUCLEOTIDE SEQUENCE</scope>
    <source>
        <strain evidence="3">GVMAG-S-1035124-57</strain>
    </source>
</reference>
<evidence type="ECO:0000256" key="1">
    <source>
        <dbReference type="SAM" id="MobiDB-lite"/>
    </source>
</evidence>
<proteinExistence type="predicted"/>
<dbReference type="PANTHER" id="PTHR46565">
    <property type="entry name" value="COLD SHOCK DOMAIN PROTEIN 2"/>
    <property type="match status" value="1"/>
</dbReference>
<dbReference type="PROSITE" id="PS51857">
    <property type="entry name" value="CSD_2"/>
    <property type="match status" value="1"/>
</dbReference>
<dbReference type="InterPro" id="IPR011129">
    <property type="entry name" value="CSD"/>
</dbReference>
<dbReference type="SMART" id="SM00357">
    <property type="entry name" value="CSP"/>
    <property type="match status" value="1"/>
</dbReference>
<sequence length="190" mass="20363">MSATDESSSNPGDNVCPVDSSSSSSNNSNDKPTRLTGRVKWFNNKTGFGFITALGDSEGVKEGSDVFVHHSTIKVAQEQYRYLVQGEYVEFVLSKIADASNKHEFQAADVSGVKGGKLICETRWESRTMSGGGGSSESRFKRTSDGLGGGWKTVKGSSATSIFAPRQSGTEWRRGDSSSRGRGREGSDTN</sequence>
<dbReference type="AlphaFoldDB" id="A0A6C0M267"/>